<dbReference type="AlphaFoldDB" id="A0AAW0IKL0"/>
<protein>
    <submittedName>
        <fullName evidence="2">Uncharacterized protein</fullName>
    </submittedName>
</protein>
<sequence>MGGPSALRPRWCQSYDPACRRHAEWGSVMEQPQEEAPEAREEEKEEVATTEGASELNGGPGHVLPSGSCTGAEETEGLRGQAGRVEVQASVGSLGWGTEEWSEVINASILGPAVPLTSPSGNRRDGRPSGCELW</sequence>
<reference evidence="2 3" key="1">
    <citation type="journal article" date="2023" name="bioRxiv">
        <title>Conserved and derived expression patterns and positive selection on dental genes reveal complex evolutionary context of ever-growing rodent molars.</title>
        <authorList>
            <person name="Calamari Z.T."/>
            <person name="Song A."/>
            <person name="Cohen E."/>
            <person name="Akter M."/>
            <person name="Roy R.D."/>
            <person name="Hallikas O."/>
            <person name="Christensen M.M."/>
            <person name="Li P."/>
            <person name="Marangoni P."/>
            <person name="Jernvall J."/>
            <person name="Klein O.D."/>
        </authorList>
    </citation>
    <scope>NUCLEOTIDE SEQUENCE [LARGE SCALE GENOMIC DNA]</scope>
    <source>
        <strain evidence="2">V071</strain>
    </source>
</reference>
<evidence type="ECO:0000313" key="3">
    <source>
        <dbReference type="Proteomes" id="UP001488838"/>
    </source>
</evidence>
<keyword evidence="3" id="KW-1185">Reference proteome</keyword>
<organism evidence="2 3">
    <name type="scientific">Myodes glareolus</name>
    <name type="common">Bank vole</name>
    <name type="synonym">Clethrionomys glareolus</name>
    <dbReference type="NCBI Taxonomy" id="447135"/>
    <lineage>
        <taxon>Eukaryota</taxon>
        <taxon>Metazoa</taxon>
        <taxon>Chordata</taxon>
        <taxon>Craniata</taxon>
        <taxon>Vertebrata</taxon>
        <taxon>Euteleostomi</taxon>
        <taxon>Mammalia</taxon>
        <taxon>Eutheria</taxon>
        <taxon>Euarchontoglires</taxon>
        <taxon>Glires</taxon>
        <taxon>Rodentia</taxon>
        <taxon>Myomorpha</taxon>
        <taxon>Muroidea</taxon>
        <taxon>Cricetidae</taxon>
        <taxon>Arvicolinae</taxon>
        <taxon>Myodes</taxon>
    </lineage>
</organism>
<dbReference type="Proteomes" id="UP001488838">
    <property type="component" value="Unassembled WGS sequence"/>
</dbReference>
<evidence type="ECO:0000313" key="2">
    <source>
        <dbReference type="EMBL" id="KAK7814829.1"/>
    </source>
</evidence>
<feature type="region of interest" description="Disordered" evidence="1">
    <location>
        <begin position="112"/>
        <end position="134"/>
    </location>
</feature>
<comment type="caution">
    <text evidence="2">The sequence shown here is derived from an EMBL/GenBank/DDBJ whole genome shotgun (WGS) entry which is preliminary data.</text>
</comment>
<feature type="region of interest" description="Disordered" evidence="1">
    <location>
        <begin position="26"/>
        <end position="84"/>
    </location>
</feature>
<evidence type="ECO:0000256" key="1">
    <source>
        <dbReference type="SAM" id="MobiDB-lite"/>
    </source>
</evidence>
<proteinExistence type="predicted"/>
<gene>
    <name evidence="2" type="ORF">U0070_026330</name>
</gene>
<dbReference type="EMBL" id="JBBHLL010000118">
    <property type="protein sequence ID" value="KAK7814829.1"/>
    <property type="molecule type" value="Genomic_DNA"/>
</dbReference>
<accession>A0AAW0IKL0</accession>
<name>A0AAW0IKL0_MYOGA</name>